<dbReference type="STRING" id="5627.A0A1C7M972"/>
<keyword evidence="2" id="KW-1185">Reference proteome</keyword>
<evidence type="ECO:0000313" key="2">
    <source>
        <dbReference type="Proteomes" id="UP000092993"/>
    </source>
</evidence>
<evidence type="ECO:0000313" key="1">
    <source>
        <dbReference type="EMBL" id="OBZ73421.1"/>
    </source>
</evidence>
<dbReference type="InterPro" id="IPR052732">
    <property type="entry name" value="Cell-binding_unc_protein"/>
</dbReference>
<organism evidence="1 2">
    <name type="scientific">Grifola frondosa</name>
    <name type="common">Maitake</name>
    <name type="synonym">Polyporus frondosus</name>
    <dbReference type="NCBI Taxonomy" id="5627"/>
    <lineage>
        <taxon>Eukaryota</taxon>
        <taxon>Fungi</taxon>
        <taxon>Dikarya</taxon>
        <taxon>Basidiomycota</taxon>
        <taxon>Agaricomycotina</taxon>
        <taxon>Agaricomycetes</taxon>
        <taxon>Polyporales</taxon>
        <taxon>Grifolaceae</taxon>
        <taxon>Grifola</taxon>
    </lineage>
</organism>
<dbReference type="EMBL" id="LUGG01000007">
    <property type="protein sequence ID" value="OBZ73421.1"/>
    <property type="molecule type" value="Genomic_DNA"/>
</dbReference>
<dbReference type="OrthoDB" id="432447at2759"/>
<dbReference type="InterPro" id="IPR027417">
    <property type="entry name" value="P-loop_NTPase"/>
</dbReference>
<protein>
    <submittedName>
        <fullName evidence="1">Uncharacterized protein</fullName>
    </submittedName>
</protein>
<dbReference type="PANTHER" id="PTHR43883">
    <property type="entry name" value="SLR0207 PROTEIN"/>
    <property type="match status" value="1"/>
</dbReference>
<dbReference type="Gene3D" id="3.40.50.300">
    <property type="entry name" value="P-loop containing nucleotide triphosphate hydrolases"/>
    <property type="match status" value="1"/>
</dbReference>
<gene>
    <name evidence="1" type="ORF">A0H81_07114</name>
</gene>
<reference evidence="1 2" key="1">
    <citation type="submission" date="2016-03" db="EMBL/GenBank/DDBJ databases">
        <title>Whole genome sequencing of Grifola frondosa 9006-11.</title>
        <authorList>
            <person name="Min B."/>
            <person name="Park H."/>
            <person name="Kim J.-G."/>
            <person name="Cho H."/>
            <person name="Oh Y.-L."/>
            <person name="Kong W.-S."/>
            <person name="Choi I.-G."/>
        </authorList>
    </citation>
    <scope>NUCLEOTIDE SEQUENCE [LARGE SCALE GENOMIC DNA]</scope>
    <source>
        <strain evidence="1 2">9006-11</strain>
    </source>
</reference>
<dbReference type="Proteomes" id="UP000092993">
    <property type="component" value="Unassembled WGS sequence"/>
</dbReference>
<dbReference type="Pfam" id="PF13671">
    <property type="entry name" value="AAA_33"/>
    <property type="match status" value="1"/>
</dbReference>
<comment type="caution">
    <text evidence="1">The sequence shown here is derived from an EMBL/GenBank/DDBJ whole genome shotgun (WGS) entry which is preliminary data.</text>
</comment>
<name>A0A1C7M972_GRIFR</name>
<dbReference type="PANTHER" id="PTHR43883:SF1">
    <property type="entry name" value="GLUCONOKINASE"/>
    <property type="match status" value="1"/>
</dbReference>
<proteinExistence type="predicted"/>
<dbReference type="AlphaFoldDB" id="A0A1C7M972"/>
<accession>A0A1C7M972</accession>
<dbReference type="SUPFAM" id="SSF52540">
    <property type="entry name" value="P-loop containing nucleoside triphosphate hydrolases"/>
    <property type="match status" value="1"/>
</dbReference>
<sequence>MTAKEAISALRAIRPVETEQQEAFVSKYYSTIWKRQSVVRVLAPEPPPCPLIIEGTLTTDSDLFILVGLPGSGKSYFSRALLARNPRSWTHISQDDMGSRSACETAIGNGCLHGRILLDRCNASLDDCKEWLRLSVHWASAPVCVWFDYEREVCASRAQNRAAHPALPPGNRVRNAIEQMQKTFVRPSLTEGF</sequence>